<dbReference type="Proteomes" id="UP000003695">
    <property type="component" value="Unassembled WGS sequence"/>
</dbReference>
<evidence type="ECO:0000313" key="2">
    <source>
        <dbReference type="EMBL" id="EGL84988.1"/>
    </source>
</evidence>
<comment type="caution">
    <text evidence="2">The sequence shown here is derived from an EMBL/GenBank/DDBJ whole genome shotgun (WGS) entry which is preliminary data.</text>
</comment>
<dbReference type="EMBL" id="AFNM01000058">
    <property type="protein sequence ID" value="EGL84988.1"/>
    <property type="molecule type" value="Genomic_DNA"/>
</dbReference>
<keyword evidence="1" id="KW-0812">Transmembrane</keyword>
<dbReference type="Pfam" id="PF13289">
    <property type="entry name" value="SIR2_2"/>
    <property type="match status" value="1"/>
</dbReference>
<dbReference type="PATRIC" id="fig|1005704.3.peg.1777"/>
<keyword evidence="1" id="KW-0472">Membrane</keyword>
<protein>
    <submittedName>
        <fullName evidence="2">Conserved domain protein</fullName>
    </submittedName>
</protein>
<proteinExistence type="predicted"/>
<keyword evidence="1" id="KW-1133">Transmembrane helix</keyword>
<evidence type="ECO:0000313" key="3">
    <source>
        <dbReference type="Proteomes" id="UP000003695"/>
    </source>
</evidence>
<sequence length="253" mass="29312">MNKIEWPKILLRSLGFGNLAILFGAGATYDLGFPLWGELIDKIYQDLKSSMALNQQKEIEEFIKIKDYLEAVEYFIEHSEEKFYDIMQSSFSRDDFDEDTISNSNEALLLKLNAHSYLTTNIDNSLEYAKGTVGKKSANIYCYNKEEDIKDRLILHDNEKNPLIIRLHGELSDKNSLIFSRGQYDKLLAKNYYVFEKIFPALLLTSATIIVGYSISDPDIQMVLERIYETKGKWSHIFFSTLIDLSRNIKNQN</sequence>
<reference evidence="2 3" key="1">
    <citation type="submission" date="2011-04" db="EMBL/GenBank/DDBJ databases">
        <authorList>
            <person name="Durkin A.S."/>
            <person name="Radune D."/>
            <person name="Hostetler J."/>
            <person name="Torralba M."/>
            <person name="Gillis M."/>
            <person name="Methe B."/>
            <person name="Sutton G."/>
            <person name="Nelson K.E."/>
        </authorList>
    </citation>
    <scope>NUCLEOTIDE SEQUENCE [LARGE SCALE GENOMIC DNA]</scope>
    <source>
        <strain evidence="2 3">SK255</strain>
    </source>
</reference>
<dbReference type="InterPro" id="IPR029035">
    <property type="entry name" value="DHS-like_NAD/FAD-binding_dom"/>
</dbReference>
<dbReference type="SUPFAM" id="SSF52467">
    <property type="entry name" value="DHS-like NAD/FAD-binding domain"/>
    <property type="match status" value="1"/>
</dbReference>
<gene>
    <name evidence="2" type="ORF">HMPREF9968_1182</name>
</gene>
<dbReference type="AlphaFoldDB" id="F5VX38"/>
<feature type="transmembrane region" description="Helical" evidence="1">
    <location>
        <begin position="9"/>
        <end position="29"/>
    </location>
</feature>
<dbReference type="eggNOG" id="COG0846">
    <property type="taxonomic scope" value="Bacteria"/>
</dbReference>
<accession>F5VX38</accession>
<organism evidence="2 3">
    <name type="scientific">Streptococcus oralis SK255</name>
    <dbReference type="NCBI Taxonomy" id="1005704"/>
    <lineage>
        <taxon>Bacteria</taxon>
        <taxon>Bacillati</taxon>
        <taxon>Bacillota</taxon>
        <taxon>Bacilli</taxon>
        <taxon>Lactobacillales</taxon>
        <taxon>Streptococcaceae</taxon>
        <taxon>Streptococcus</taxon>
    </lineage>
</organism>
<name>F5VX38_STROR</name>
<evidence type="ECO:0000256" key="1">
    <source>
        <dbReference type="SAM" id="Phobius"/>
    </source>
</evidence>